<dbReference type="InterPro" id="IPR045260">
    <property type="entry name" value="Sec12-like"/>
</dbReference>
<keyword evidence="3 11" id="KW-0853">WD repeat</keyword>
<reference evidence="14" key="1">
    <citation type="submission" date="2023-03" db="EMBL/GenBank/DDBJ databases">
        <title>Mating type loci evolution in Malassezia.</title>
        <authorList>
            <person name="Coelho M.A."/>
        </authorList>
    </citation>
    <scope>NUCLEOTIDE SEQUENCE</scope>
    <source>
        <strain evidence="14">CBS 9431</strain>
    </source>
</reference>
<keyword evidence="10 12" id="KW-0472">Membrane</keyword>
<dbReference type="GeneID" id="85224795"/>
<protein>
    <recommendedName>
        <fullName evidence="13">Anaphase-promoting complex subunit 4-like WD40 domain-containing protein</fullName>
    </recommendedName>
</protein>
<evidence type="ECO:0000256" key="5">
    <source>
        <dbReference type="ARBA" id="ARBA00022737"/>
    </source>
</evidence>
<name>A0AAF0F4L1_9BASI</name>
<dbReference type="InterPro" id="IPR011047">
    <property type="entry name" value="Quinoprotein_ADH-like_sf"/>
</dbReference>
<dbReference type="AlphaFoldDB" id="A0AAF0F4L1"/>
<evidence type="ECO:0000256" key="1">
    <source>
        <dbReference type="ARBA" id="ARBA00004648"/>
    </source>
</evidence>
<dbReference type="GO" id="GO:0015031">
    <property type="term" value="P:protein transport"/>
    <property type="evidence" value="ECO:0007669"/>
    <property type="project" value="UniProtKB-KW"/>
</dbReference>
<dbReference type="SUPFAM" id="SSF50998">
    <property type="entry name" value="Quinoprotein alcohol dehydrogenase-like"/>
    <property type="match status" value="1"/>
</dbReference>
<dbReference type="PROSITE" id="PS50082">
    <property type="entry name" value="WD_REPEATS_2"/>
    <property type="match status" value="1"/>
</dbReference>
<feature type="domain" description="Anaphase-promoting complex subunit 4-like WD40" evidence="13">
    <location>
        <begin position="151"/>
        <end position="218"/>
    </location>
</feature>
<dbReference type="Pfam" id="PF00400">
    <property type="entry name" value="WD40"/>
    <property type="match status" value="1"/>
</dbReference>
<feature type="repeat" description="WD" evidence="11">
    <location>
        <begin position="347"/>
        <end position="377"/>
    </location>
</feature>
<dbReference type="GO" id="GO:0005789">
    <property type="term" value="C:endoplasmic reticulum membrane"/>
    <property type="evidence" value="ECO:0007669"/>
    <property type="project" value="UniProtKB-SubCell"/>
</dbReference>
<keyword evidence="15" id="KW-1185">Reference proteome</keyword>
<dbReference type="InterPro" id="IPR001680">
    <property type="entry name" value="WD40_rpt"/>
</dbReference>
<keyword evidence="7" id="KW-0931">ER-Golgi transport</keyword>
<dbReference type="GO" id="GO:0006888">
    <property type="term" value="P:endoplasmic reticulum to Golgi vesicle-mediated transport"/>
    <property type="evidence" value="ECO:0007669"/>
    <property type="project" value="TreeGrafter"/>
</dbReference>
<comment type="subcellular location">
    <subcellularLocation>
        <location evidence="1">Endoplasmic reticulum membrane</location>
        <topology evidence="1">Single-pass type II membrane protein</topology>
    </subcellularLocation>
</comment>
<keyword evidence="4 12" id="KW-0812">Transmembrane</keyword>
<evidence type="ECO:0000256" key="7">
    <source>
        <dbReference type="ARBA" id="ARBA00022892"/>
    </source>
</evidence>
<dbReference type="PANTHER" id="PTHR23284">
    <property type="entry name" value="PROLACTIN REGULATORY ELEMENT BINDING PROTEIN"/>
    <property type="match status" value="1"/>
</dbReference>
<sequence length="416" mass="43494">MDGQHAVLAAGVPVYALGFVDNTHLFYVGGGGAGRSGVANGIKSAELQLSDGASLRAAGDLKLSASEDAPMCVAVHPQDGSLVCGVNEEPARVAQGENAHVRVFGYTTTTAPAARADAAAGRAELSVTITPRAAVPSLGITDPEHYQKTATFSPDGSLLALASSDGKVQLHRYPSLEPVWTSATSAVPGGKEVYDTDFSHDGTQLAITTAAQIIVLSTAPKTTEEGGVLTYTPRVLQTIESANIGSAQRGSFRMAQFGRSTGLSVGTRDRLFALVNTTPAPGSKTRACYVAAWDADAWKMLGARKVSNRPGTVLAVSNNGRLLAVGTSDLSLSVLQARTLQPLLREENVHDFPPTCVAFAPNSRALVSGSADSTVRVRVLPSGMVPKLTLSDELLFVLFFVLSVIFAVLIWKIQGH</sequence>
<gene>
    <name evidence="14" type="ORF">MJAP1_001146</name>
</gene>
<organism evidence="14 15">
    <name type="scientific">Malassezia japonica</name>
    <dbReference type="NCBI Taxonomy" id="223818"/>
    <lineage>
        <taxon>Eukaryota</taxon>
        <taxon>Fungi</taxon>
        <taxon>Dikarya</taxon>
        <taxon>Basidiomycota</taxon>
        <taxon>Ustilaginomycotina</taxon>
        <taxon>Malasseziomycetes</taxon>
        <taxon>Malasseziales</taxon>
        <taxon>Malasseziaceae</taxon>
        <taxon>Malassezia</taxon>
    </lineage>
</organism>
<dbReference type="GO" id="GO:0005085">
    <property type="term" value="F:guanyl-nucleotide exchange factor activity"/>
    <property type="evidence" value="ECO:0007669"/>
    <property type="project" value="InterPro"/>
</dbReference>
<dbReference type="Pfam" id="PF12894">
    <property type="entry name" value="ANAPC4_WD40"/>
    <property type="match status" value="1"/>
</dbReference>
<evidence type="ECO:0000313" key="15">
    <source>
        <dbReference type="Proteomes" id="UP001217754"/>
    </source>
</evidence>
<dbReference type="GO" id="GO:0003400">
    <property type="term" value="P:regulation of COPII vesicle coating"/>
    <property type="evidence" value="ECO:0007669"/>
    <property type="project" value="TreeGrafter"/>
</dbReference>
<dbReference type="Gene3D" id="2.130.10.10">
    <property type="entry name" value="YVTN repeat-like/Quinoprotein amine dehydrogenase"/>
    <property type="match status" value="1"/>
</dbReference>
<proteinExistence type="predicted"/>
<evidence type="ECO:0000256" key="12">
    <source>
        <dbReference type="SAM" id="Phobius"/>
    </source>
</evidence>
<evidence type="ECO:0000259" key="13">
    <source>
        <dbReference type="Pfam" id="PF12894"/>
    </source>
</evidence>
<evidence type="ECO:0000256" key="6">
    <source>
        <dbReference type="ARBA" id="ARBA00022824"/>
    </source>
</evidence>
<evidence type="ECO:0000256" key="2">
    <source>
        <dbReference type="ARBA" id="ARBA00022448"/>
    </source>
</evidence>
<evidence type="ECO:0000256" key="4">
    <source>
        <dbReference type="ARBA" id="ARBA00022692"/>
    </source>
</evidence>
<evidence type="ECO:0000313" key="14">
    <source>
        <dbReference type="EMBL" id="WFD38198.1"/>
    </source>
</evidence>
<evidence type="ECO:0000256" key="3">
    <source>
        <dbReference type="ARBA" id="ARBA00022574"/>
    </source>
</evidence>
<dbReference type="PANTHER" id="PTHR23284:SF0">
    <property type="entry name" value="PROLACTIN REGULATORY ELEMENT-BINDING PROTEIN"/>
    <property type="match status" value="1"/>
</dbReference>
<evidence type="ECO:0000256" key="9">
    <source>
        <dbReference type="ARBA" id="ARBA00022989"/>
    </source>
</evidence>
<dbReference type="InterPro" id="IPR015943">
    <property type="entry name" value="WD40/YVTN_repeat-like_dom_sf"/>
</dbReference>
<dbReference type="Proteomes" id="UP001217754">
    <property type="component" value="Chromosome 2"/>
</dbReference>
<evidence type="ECO:0000256" key="8">
    <source>
        <dbReference type="ARBA" id="ARBA00022927"/>
    </source>
</evidence>
<keyword evidence="2" id="KW-0813">Transport</keyword>
<evidence type="ECO:0000256" key="11">
    <source>
        <dbReference type="PROSITE-ProRule" id="PRU00221"/>
    </source>
</evidence>
<accession>A0AAF0F4L1</accession>
<keyword evidence="9 12" id="KW-1133">Transmembrane helix</keyword>
<dbReference type="InterPro" id="IPR024977">
    <property type="entry name" value="Apc4-like_WD40_dom"/>
</dbReference>
<dbReference type="EMBL" id="CP119959">
    <property type="protein sequence ID" value="WFD38198.1"/>
    <property type="molecule type" value="Genomic_DNA"/>
</dbReference>
<keyword evidence="6" id="KW-0256">Endoplasmic reticulum</keyword>
<keyword evidence="5" id="KW-0677">Repeat</keyword>
<feature type="transmembrane region" description="Helical" evidence="12">
    <location>
        <begin position="394"/>
        <end position="411"/>
    </location>
</feature>
<keyword evidence="8" id="KW-0653">Protein transport</keyword>
<dbReference type="SMART" id="SM00320">
    <property type="entry name" value="WD40"/>
    <property type="match status" value="3"/>
</dbReference>
<evidence type="ECO:0000256" key="10">
    <source>
        <dbReference type="ARBA" id="ARBA00023136"/>
    </source>
</evidence>
<dbReference type="RefSeq" id="XP_060121095.1">
    <property type="nucleotide sequence ID" value="XM_060265112.1"/>
</dbReference>